<keyword evidence="4" id="KW-0805">Transcription regulation</keyword>
<evidence type="ECO:0000256" key="4">
    <source>
        <dbReference type="ARBA" id="ARBA00023015"/>
    </source>
</evidence>
<evidence type="ECO:0000313" key="9">
    <source>
        <dbReference type="EMBL" id="KRT78383.1"/>
    </source>
</evidence>
<proteinExistence type="inferred from homology"/>
<dbReference type="AlphaFoldDB" id="A0A0T6ATC7"/>
<dbReference type="InterPro" id="IPR021429">
    <property type="entry name" value="Mediator_Med24"/>
</dbReference>
<organism evidence="9 10">
    <name type="scientific">Oryctes borbonicus</name>
    <dbReference type="NCBI Taxonomy" id="1629725"/>
    <lineage>
        <taxon>Eukaryota</taxon>
        <taxon>Metazoa</taxon>
        <taxon>Ecdysozoa</taxon>
        <taxon>Arthropoda</taxon>
        <taxon>Hexapoda</taxon>
        <taxon>Insecta</taxon>
        <taxon>Pterygota</taxon>
        <taxon>Neoptera</taxon>
        <taxon>Endopterygota</taxon>
        <taxon>Coleoptera</taxon>
        <taxon>Polyphaga</taxon>
        <taxon>Scarabaeiformia</taxon>
        <taxon>Scarabaeidae</taxon>
        <taxon>Dynastinae</taxon>
        <taxon>Oryctes</taxon>
    </lineage>
</organism>
<gene>
    <name evidence="9" type="ORF">AMK59_8705</name>
</gene>
<keyword evidence="7" id="KW-0539">Nucleus</keyword>
<dbReference type="GO" id="GO:0016592">
    <property type="term" value="C:mediator complex"/>
    <property type="evidence" value="ECO:0007669"/>
    <property type="project" value="InterPro"/>
</dbReference>
<keyword evidence="10" id="KW-1185">Reference proteome</keyword>
<name>A0A0T6ATC7_9SCAR</name>
<dbReference type="OrthoDB" id="21216at2759"/>
<comment type="caution">
    <text evidence="9">The sequence shown here is derived from an EMBL/GenBank/DDBJ whole genome shotgun (WGS) entry which is preliminary data.</text>
</comment>
<sequence>MMESKTTSKTSCLKALLLRAWRERWSDLQWGVNIKTVLPRGVSGDVYDLADCILQQAVVGSGANQLVLSYLKHSLSSQLVSHAAVLQRLAKFQQLHKTHCVASLLDFLEGILPGITCCGKSEGTKLAAALQATTSWLLQVLQSCYNQQQLYNKALSVLREFLASPFYLAMMCLAKYVDPENYSEICQRCRELECVREDLLDSIHILLKMDLDVLSPQQNKDPGPGCLVQAWLSIQMISSPGASTHSLVQRLKLMKRLKHYSDARLYSELMRGSLMSLHDVRQTDYASLWGAFAFLKVPHLLAALADDSDGNAILNAVDLLLEHSPLLDAMDAQHSCSNLDTLLGELVKLQLLSETNKQQLAKRQGSGSGLQLDVESSTSDITKVIICAEPTVASILKTLSTDYQNKQDALLGILLQVLTGNSFELVLAVATVQGQLRTLVQRLVRFNEVSKVGGDRARSQFFDISFLMLVAIVQSHGASAVLDGGDSLLEKWVTNCMVEPNKPKSPEQLLKLCDPATVNALLRQFNAGDADFSSVNIKWQDILFNMAGVMKEVLIAWEQGALAPVDVKRILDAIRGRMCCLPLAAAAWLCAYMRTSPHDTLLKPVNMVRELLLSAPNVDDVSMRERWQLTCTIIKKMEKDVQLSLKPKNGGHLVSRQPAAEQLNIAWKDCINKGWVDHVSARTLHCLLDTAGARWFVSSVLQELLKLRYRDQLEKGADIALAIFHVDIQSCAYQLLSNSLPQILHNTLQANSLVEPQISTLARLTSHSVYAAVCSSTEDSMEEIPPKRLRTESMEENVLDALRQLLTTLETGMQDGQISQQTYFTFELIKSIVEVGSSRSEAVVTAIPATLGSQLLKTLPELFTPGILLHLHDLHTTQGRSFAARDLCVLRNYQLRNSKSNVTT</sequence>
<evidence type="ECO:0000256" key="7">
    <source>
        <dbReference type="ARBA" id="ARBA00023242"/>
    </source>
</evidence>
<dbReference type="PANTHER" id="PTHR12898">
    <property type="entry name" value="MEDIATOR OF RNA POLYMERASE II TRANSCRIPTION SUBUNIT 24"/>
    <property type="match status" value="1"/>
</dbReference>
<dbReference type="Pfam" id="PF11277">
    <property type="entry name" value="Med24_N"/>
    <property type="match status" value="1"/>
</dbReference>
<dbReference type="Proteomes" id="UP000051574">
    <property type="component" value="Unassembled WGS sequence"/>
</dbReference>
<evidence type="ECO:0000256" key="2">
    <source>
        <dbReference type="ARBA" id="ARBA00007864"/>
    </source>
</evidence>
<accession>A0A0T6ATC7</accession>
<dbReference type="EMBL" id="LJIG01022852">
    <property type="protein sequence ID" value="KRT78383.1"/>
    <property type="molecule type" value="Genomic_DNA"/>
</dbReference>
<keyword evidence="5" id="KW-0010">Activator</keyword>
<evidence type="ECO:0000256" key="1">
    <source>
        <dbReference type="ARBA" id="ARBA00004123"/>
    </source>
</evidence>
<comment type="similarity">
    <text evidence="2">Belongs to the Mediator complex subunit 24 family.</text>
</comment>
<dbReference type="GO" id="GO:0060261">
    <property type="term" value="P:positive regulation of transcription initiation by RNA polymerase II"/>
    <property type="evidence" value="ECO:0007669"/>
    <property type="project" value="TreeGrafter"/>
</dbReference>
<evidence type="ECO:0000256" key="8">
    <source>
        <dbReference type="ARBA" id="ARBA00031960"/>
    </source>
</evidence>
<evidence type="ECO:0000256" key="6">
    <source>
        <dbReference type="ARBA" id="ARBA00023163"/>
    </source>
</evidence>
<comment type="subcellular location">
    <subcellularLocation>
        <location evidence="1">Nucleus</location>
    </subcellularLocation>
</comment>
<dbReference type="GO" id="GO:0003712">
    <property type="term" value="F:transcription coregulator activity"/>
    <property type="evidence" value="ECO:0007669"/>
    <property type="project" value="TreeGrafter"/>
</dbReference>
<protein>
    <recommendedName>
        <fullName evidence="3">Mediator of RNA polymerase II transcription subunit 24</fullName>
    </recommendedName>
    <alternativeName>
        <fullName evidence="8">Mediator complex subunit 24</fullName>
    </alternativeName>
</protein>
<reference evidence="9 10" key="1">
    <citation type="submission" date="2015-09" db="EMBL/GenBank/DDBJ databases">
        <title>Draft genome of the scarab beetle Oryctes borbonicus.</title>
        <authorList>
            <person name="Meyer J.M."/>
            <person name="Markov G.V."/>
            <person name="Baskaran P."/>
            <person name="Herrmann M."/>
            <person name="Sommer R.J."/>
            <person name="Roedelsperger C."/>
        </authorList>
    </citation>
    <scope>NUCLEOTIDE SEQUENCE [LARGE SCALE GENOMIC DNA]</scope>
    <source>
        <strain evidence="9">OB123</strain>
        <tissue evidence="9">Whole animal</tissue>
    </source>
</reference>
<evidence type="ECO:0000313" key="10">
    <source>
        <dbReference type="Proteomes" id="UP000051574"/>
    </source>
</evidence>
<dbReference type="PANTHER" id="PTHR12898:SF1">
    <property type="entry name" value="MEDIATOR OF RNA POLYMERASE II TRANSCRIPTION SUBUNIT 24"/>
    <property type="match status" value="1"/>
</dbReference>
<evidence type="ECO:0000256" key="5">
    <source>
        <dbReference type="ARBA" id="ARBA00023159"/>
    </source>
</evidence>
<keyword evidence="6" id="KW-0804">Transcription</keyword>
<evidence type="ECO:0000256" key="3">
    <source>
        <dbReference type="ARBA" id="ARBA00019693"/>
    </source>
</evidence>